<organismHost>
    <name type="scientific">Halobacterium salinarum</name>
    <name type="common">Halobacterium halobium</name>
    <dbReference type="NCBI Taxonomy" id="2242"/>
</organismHost>
<accession>A0A3G1ZL01</accession>
<protein>
    <submittedName>
        <fullName evidence="2">Uncharacterized protein</fullName>
    </submittedName>
</protein>
<dbReference type="EMBL" id="MK002701">
    <property type="protein sequence ID" value="AYM00307.1"/>
    <property type="molecule type" value="Genomic_DNA"/>
</dbReference>
<feature type="compositionally biased region" description="Acidic residues" evidence="1">
    <location>
        <begin position="173"/>
        <end position="198"/>
    </location>
</feature>
<dbReference type="Proteomes" id="UP000277198">
    <property type="component" value="Segment"/>
</dbReference>
<evidence type="ECO:0000313" key="2">
    <source>
        <dbReference type="EMBL" id="AYM00307.1"/>
    </source>
</evidence>
<feature type="region of interest" description="Disordered" evidence="1">
    <location>
        <begin position="156"/>
        <end position="198"/>
    </location>
</feature>
<sequence length="198" mass="21642">MTHHDIQVGDVVYDLGQDGNPKMQVLSVLAEDLDEYREREDFDLADYKNHPHLPVRDDDRVFGCVYVPDDPGAEPSSGNNPYPLPAGRLARAPVETGDGSLSRIQDVIVRDLLEELLVMASHIDTTGTVEGSRVDAVLDVTGDTLDDRLVRDAEELARTHPKWQGDDLTPDSTAEDVDEGDASGDSDDLGDFESTPEA</sequence>
<keyword evidence="3" id="KW-1185">Reference proteome</keyword>
<gene>
    <name evidence="2" type="ORF">PhiH1_305</name>
</gene>
<evidence type="ECO:0000313" key="3">
    <source>
        <dbReference type="Proteomes" id="UP000277198"/>
    </source>
</evidence>
<name>A0A3G1ZL01_BPPHH</name>
<proteinExistence type="predicted"/>
<reference evidence="2 3" key="1">
    <citation type="journal article" date="2018" name="Genes (Basel)">
        <title>Complete Genome Sequence of the Model Halovirus PhiH1 (PhiH1).</title>
        <authorList>
            <person name="Dyall-Smith M."/>
            <person name="Pfeifer F."/>
            <person name="Witte A."/>
            <person name="Oesterhelt D."/>
            <person name="Pfeiffer F."/>
        </authorList>
    </citation>
    <scope>NUCLEOTIDE SEQUENCE [LARGE SCALE GENOMIC DNA]</scope>
    <source>
        <strain evidence="2">Variant phiH1</strain>
    </source>
</reference>
<organism evidence="2 3">
    <name type="scientific">Halobacterium phage phiH</name>
    <name type="common">Bacteriophage phi-H</name>
    <dbReference type="NCBI Taxonomy" id="169684"/>
    <lineage>
        <taxon>Viruses</taxon>
        <taxon>Duplodnaviria</taxon>
        <taxon>Heunggongvirae</taxon>
        <taxon>Uroviricota</taxon>
        <taxon>Caudoviricetes</taxon>
        <taxon>Vertoviridae</taxon>
        <taxon>Myohalovirus</taxon>
        <taxon>Myohalovirus spontanei</taxon>
        <taxon>Myohalovirus phiH</taxon>
    </lineage>
</organism>
<evidence type="ECO:0000256" key="1">
    <source>
        <dbReference type="SAM" id="MobiDB-lite"/>
    </source>
</evidence>